<feature type="domain" description="FHA" evidence="2">
    <location>
        <begin position="23"/>
        <end position="71"/>
    </location>
</feature>
<dbReference type="EMBL" id="CAMXCT030000002">
    <property type="protein sequence ID" value="CAL4759596.1"/>
    <property type="molecule type" value="Genomic_DNA"/>
</dbReference>
<dbReference type="PROSITE" id="PS50006">
    <property type="entry name" value="FHA_DOMAIN"/>
    <property type="match status" value="1"/>
</dbReference>
<gene>
    <name evidence="3" type="ORF">C1SCF055_LOCUS874</name>
</gene>
<dbReference type="PANTHER" id="PTHR23308">
    <property type="entry name" value="NUCLEAR INHIBITOR OF PROTEIN PHOSPHATASE-1"/>
    <property type="match status" value="1"/>
</dbReference>
<dbReference type="SMART" id="SM00240">
    <property type="entry name" value="FHA"/>
    <property type="match status" value="1"/>
</dbReference>
<reference evidence="4" key="2">
    <citation type="submission" date="2024-04" db="EMBL/GenBank/DDBJ databases">
        <authorList>
            <person name="Chen Y."/>
            <person name="Shah S."/>
            <person name="Dougan E. K."/>
            <person name="Thang M."/>
            <person name="Chan C."/>
        </authorList>
    </citation>
    <scope>NUCLEOTIDE SEQUENCE [LARGE SCALE GENOMIC DNA]</scope>
</reference>
<dbReference type="Pfam" id="PF00498">
    <property type="entry name" value="FHA"/>
    <property type="match status" value="1"/>
</dbReference>
<dbReference type="Proteomes" id="UP001152797">
    <property type="component" value="Unassembled WGS sequence"/>
</dbReference>
<dbReference type="CDD" id="cd00060">
    <property type="entry name" value="FHA"/>
    <property type="match status" value="1"/>
</dbReference>
<dbReference type="SUPFAM" id="SSF49879">
    <property type="entry name" value="SMAD/FHA domain"/>
    <property type="match status" value="1"/>
</dbReference>
<dbReference type="OrthoDB" id="1305878at2759"/>
<dbReference type="Gene3D" id="2.60.200.20">
    <property type="match status" value="1"/>
</dbReference>
<reference evidence="3" key="1">
    <citation type="submission" date="2022-10" db="EMBL/GenBank/DDBJ databases">
        <authorList>
            <person name="Chen Y."/>
            <person name="Dougan E. K."/>
            <person name="Chan C."/>
            <person name="Rhodes N."/>
            <person name="Thang M."/>
        </authorList>
    </citation>
    <scope>NUCLEOTIDE SEQUENCE</scope>
</reference>
<dbReference type="InterPro" id="IPR000253">
    <property type="entry name" value="FHA_dom"/>
</dbReference>
<evidence type="ECO:0000313" key="6">
    <source>
        <dbReference type="Proteomes" id="UP001152797"/>
    </source>
</evidence>
<keyword evidence="6" id="KW-1185">Reference proteome</keyword>
<dbReference type="EMBL" id="CAMXCT010000002">
    <property type="protein sequence ID" value="CAI3972284.1"/>
    <property type="molecule type" value="Genomic_DNA"/>
</dbReference>
<protein>
    <submittedName>
        <fullName evidence="5">FHA domain-containing protein</fullName>
    </submittedName>
</protein>
<evidence type="ECO:0000313" key="4">
    <source>
        <dbReference type="EMBL" id="CAL1125659.1"/>
    </source>
</evidence>
<organism evidence="3">
    <name type="scientific">Cladocopium goreaui</name>
    <dbReference type="NCBI Taxonomy" id="2562237"/>
    <lineage>
        <taxon>Eukaryota</taxon>
        <taxon>Sar</taxon>
        <taxon>Alveolata</taxon>
        <taxon>Dinophyceae</taxon>
        <taxon>Suessiales</taxon>
        <taxon>Symbiodiniaceae</taxon>
        <taxon>Cladocopium</taxon>
    </lineage>
</organism>
<evidence type="ECO:0000259" key="2">
    <source>
        <dbReference type="PROSITE" id="PS50006"/>
    </source>
</evidence>
<dbReference type="InterPro" id="IPR050923">
    <property type="entry name" value="Cell_Proc_Reg/RNA_Proc"/>
</dbReference>
<evidence type="ECO:0000313" key="5">
    <source>
        <dbReference type="EMBL" id="CAL4759596.1"/>
    </source>
</evidence>
<feature type="coiled-coil region" evidence="1">
    <location>
        <begin position="184"/>
        <end position="225"/>
    </location>
</feature>
<comment type="caution">
    <text evidence="3">The sequence shown here is derived from an EMBL/GenBank/DDBJ whole genome shotgun (WGS) entry which is preliminary data.</text>
</comment>
<proteinExistence type="predicted"/>
<evidence type="ECO:0000256" key="1">
    <source>
        <dbReference type="SAM" id="Coils"/>
    </source>
</evidence>
<dbReference type="AlphaFoldDB" id="A0A9P1BFC6"/>
<keyword evidence="1" id="KW-0175">Coiled coil</keyword>
<accession>A0A9P1BFC6</accession>
<sequence>MPLQLAPLHSHDPPFQLPVSGSVTIGRRPNNTLVCNDISVSGKHCEISIASGSVKISDCSTNGTYINDERIVKGEVAEVHPGDVIALTKPHPPGALDSTVEAAVRVQFRLEHATGAQSDANGNGGLTSTALRGEPAATFSQSCPLNPPKRASTTAEGFAHDLLMQEQQCKAKITGELLLARRRLDEERSKSDSLARDLRKAKANLEEERRRKSAALDGREALKAEAAKLKDNRHQLPEMRTAAREDNPGWLMIIVIIGLV</sequence>
<name>A0A9P1BFC6_9DINO</name>
<evidence type="ECO:0000313" key="3">
    <source>
        <dbReference type="EMBL" id="CAI3972284.1"/>
    </source>
</evidence>
<dbReference type="InterPro" id="IPR008984">
    <property type="entry name" value="SMAD_FHA_dom_sf"/>
</dbReference>
<dbReference type="EMBL" id="CAMXCT020000002">
    <property type="protein sequence ID" value="CAL1125659.1"/>
    <property type="molecule type" value="Genomic_DNA"/>
</dbReference>